<feature type="transmembrane region" description="Helical" evidence="2">
    <location>
        <begin position="70"/>
        <end position="98"/>
    </location>
</feature>
<dbReference type="AlphaFoldDB" id="A0A5N0ELV7"/>
<feature type="region of interest" description="Disordered" evidence="1">
    <location>
        <begin position="1"/>
        <end position="22"/>
    </location>
</feature>
<proteinExistence type="predicted"/>
<name>A0A5N0ELV7_9NOCA</name>
<reference evidence="3 4" key="1">
    <citation type="submission" date="2019-09" db="EMBL/GenBank/DDBJ databases">
        <authorList>
            <person name="Wang X."/>
        </authorList>
    </citation>
    <scope>NUCLEOTIDE SEQUENCE [LARGE SCALE GENOMIC DNA]</scope>
    <source>
        <strain evidence="3 4">CICC 11023</strain>
    </source>
</reference>
<dbReference type="Proteomes" id="UP000323876">
    <property type="component" value="Unassembled WGS sequence"/>
</dbReference>
<keyword evidence="2" id="KW-0472">Membrane</keyword>
<evidence type="ECO:0000256" key="1">
    <source>
        <dbReference type="SAM" id="MobiDB-lite"/>
    </source>
</evidence>
<sequence>MTYYPTAQQQWQQPQWPRPTPQPPQRTWDLVLTIVLYSCAALLGMLAAYATIFFAFAADACGPKNCNDSYLGAAFIVSWGGTAVALVGSLVMIVIAGLKRWYMWYWPVLAALLIVASFAGGVALASQVYATP</sequence>
<dbReference type="EMBL" id="VXLC01000001">
    <property type="protein sequence ID" value="KAA8890388.1"/>
    <property type="molecule type" value="Genomic_DNA"/>
</dbReference>
<gene>
    <name evidence="3" type="ORF">F3087_03575</name>
</gene>
<accession>A0A5N0ELV7</accession>
<dbReference type="RefSeq" id="WP_150400300.1">
    <property type="nucleotide sequence ID" value="NZ_VXLC01000001.1"/>
</dbReference>
<evidence type="ECO:0000256" key="2">
    <source>
        <dbReference type="SAM" id="Phobius"/>
    </source>
</evidence>
<feature type="transmembrane region" description="Helical" evidence="2">
    <location>
        <begin position="34"/>
        <end position="58"/>
    </location>
</feature>
<keyword evidence="4" id="KW-1185">Reference proteome</keyword>
<evidence type="ECO:0000313" key="3">
    <source>
        <dbReference type="EMBL" id="KAA8890388.1"/>
    </source>
</evidence>
<dbReference type="OrthoDB" id="4560551at2"/>
<organism evidence="3 4">
    <name type="scientific">Nocardia colli</name>
    <dbReference type="NCBI Taxonomy" id="2545717"/>
    <lineage>
        <taxon>Bacteria</taxon>
        <taxon>Bacillati</taxon>
        <taxon>Actinomycetota</taxon>
        <taxon>Actinomycetes</taxon>
        <taxon>Mycobacteriales</taxon>
        <taxon>Nocardiaceae</taxon>
        <taxon>Nocardia</taxon>
    </lineage>
</organism>
<keyword evidence="2" id="KW-1133">Transmembrane helix</keyword>
<feature type="transmembrane region" description="Helical" evidence="2">
    <location>
        <begin position="104"/>
        <end position="125"/>
    </location>
</feature>
<keyword evidence="2" id="KW-0812">Transmembrane</keyword>
<evidence type="ECO:0000313" key="4">
    <source>
        <dbReference type="Proteomes" id="UP000323876"/>
    </source>
</evidence>
<comment type="caution">
    <text evidence="3">The sequence shown here is derived from an EMBL/GenBank/DDBJ whole genome shotgun (WGS) entry which is preliminary data.</text>
</comment>
<protein>
    <submittedName>
        <fullName evidence="3">Uncharacterized protein</fullName>
    </submittedName>
</protein>